<evidence type="ECO:0000313" key="2">
    <source>
        <dbReference type="EMBL" id="MBB3087427.1"/>
    </source>
</evidence>
<organism evidence="2 3">
    <name type="scientific">Nocardioides albus</name>
    <dbReference type="NCBI Taxonomy" id="1841"/>
    <lineage>
        <taxon>Bacteria</taxon>
        <taxon>Bacillati</taxon>
        <taxon>Actinomycetota</taxon>
        <taxon>Actinomycetes</taxon>
        <taxon>Propionibacteriales</taxon>
        <taxon>Nocardioidaceae</taxon>
        <taxon>Nocardioides</taxon>
    </lineage>
</organism>
<dbReference type="RefSeq" id="WP_183541645.1">
    <property type="nucleotide sequence ID" value="NZ_BMQT01000001.1"/>
</dbReference>
<keyword evidence="2" id="KW-0687">Ribonucleoprotein</keyword>
<dbReference type="SUPFAM" id="SSF55729">
    <property type="entry name" value="Acyl-CoA N-acyltransferases (Nat)"/>
    <property type="match status" value="1"/>
</dbReference>
<comment type="caution">
    <text evidence="2">The sequence shown here is derived from an EMBL/GenBank/DDBJ whole genome shotgun (WGS) entry which is preliminary data.</text>
</comment>
<gene>
    <name evidence="2" type="ORF">FHS12_000350</name>
</gene>
<dbReference type="AlphaFoldDB" id="A0A7W5A0G3"/>
<dbReference type="InterPro" id="IPR000182">
    <property type="entry name" value="GNAT_dom"/>
</dbReference>
<dbReference type="Proteomes" id="UP000577707">
    <property type="component" value="Unassembled WGS sequence"/>
</dbReference>
<dbReference type="CDD" id="cd04301">
    <property type="entry name" value="NAT_SF"/>
    <property type="match status" value="1"/>
</dbReference>
<dbReference type="InterPro" id="IPR016181">
    <property type="entry name" value="Acyl_CoA_acyltransferase"/>
</dbReference>
<evidence type="ECO:0000259" key="1">
    <source>
        <dbReference type="PROSITE" id="PS51186"/>
    </source>
</evidence>
<dbReference type="GO" id="GO:0016747">
    <property type="term" value="F:acyltransferase activity, transferring groups other than amino-acyl groups"/>
    <property type="evidence" value="ECO:0007669"/>
    <property type="project" value="InterPro"/>
</dbReference>
<keyword evidence="3" id="KW-1185">Reference proteome</keyword>
<proteinExistence type="predicted"/>
<reference evidence="2 3" key="1">
    <citation type="submission" date="2020-08" db="EMBL/GenBank/DDBJ databases">
        <title>Genomic Encyclopedia of Type Strains, Phase III (KMG-III): the genomes of soil and plant-associated and newly described type strains.</title>
        <authorList>
            <person name="Whitman W."/>
        </authorList>
    </citation>
    <scope>NUCLEOTIDE SEQUENCE [LARGE SCALE GENOMIC DNA]</scope>
    <source>
        <strain evidence="2 3">CECT 3302</strain>
    </source>
</reference>
<dbReference type="Gene3D" id="3.40.630.30">
    <property type="match status" value="1"/>
</dbReference>
<dbReference type="Pfam" id="PF00583">
    <property type="entry name" value="Acetyltransf_1"/>
    <property type="match status" value="1"/>
</dbReference>
<accession>A0A7W5A0G3</accession>
<protein>
    <submittedName>
        <fullName evidence="2">Ribosomal protein S18 acetylase RimI-like enzyme</fullName>
    </submittedName>
</protein>
<dbReference type="EMBL" id="JACHXG010000001">
    <property type="protein sequence ID" value="MBB3087427.1"/>
    <property type="molecule type" value="Genomic_DNA"/>
</dbReference>
<sequence>MDIRAYADTDHDLVVRIAIEVFGPFFEDSLRSVVGQQIFENQHRDWRGDYHRDLATIHDPEKQKYAVVAEDHGVLAGFTAWTVDTDRRSGEVQYVAVRPTYRRSHLATELCEHAFASMRATGVEVVTIGTGGDRFHAPARQLYDSLGMTPFPNVIYYKAL</sequence>
<keyword evidence="2" id="KW-0689">Ribosomal protein</keyword>
<dbReference type="GO" id="GO:0005840">
    <property type="term" value="C:ribosome"/>
    <property type="evidence" value="ECO:0007669"/>
    <property type="project" value="UniProtKB-KW"/>
</dbReference>
<evidence type="ECO:0000313" key="3">
    <source>
        <dbReference type="Proteomes" id="UP000577707"/>
    </source>
</evidence>
<name>A0A7W5A0G3_9ACTN</name>
<dbReference type="PROSITE" id="PS51186">
    <property type="entry name" value="GNAT"/>
    <property type="match status" value="1"/>
</dbReference>
<feature type="domain" description="N-acetyltransferase" evidence="1">
    <location>
        <begin position="1"/>
        <end position="160"/>
    </location>
</feature>